<accession>A0A3B1A6G6</accession>
<dbReference type="SUPFAM" id="SSF141452">
    <property type="entry name" value="Hcp1-like"/>
    <property type="match status" value="1"/>
</dbReference>
<dbReference type="EMBL" id="UOFV01000185">
    <property type="protein sequence ID" value="VAW99661.1"/>
    <property type="molecule type" value="Genomic_DNA"/>
</dbReference>
<proteinExistence type="predicted"/>
<dbReference type="NCBIfam" id="TIGR03344">
    <property type="entry name" value="VI_effect_Hcp1"/>
    <property type="match status" value="1"/>
</dbReference>
<organism evidence="1">
    <name type="scientific">hydrothermal vent metagenome</name>
    <dbReference type="NCBI Taxonomy" id="652676"/>
    <lineage>
        <taxon>unclassified sequences</taxon>
        <taxon>metagenomes</taxon>
        <taxon>ecological metagenomes</taxon>
    </lineage>
</organism>
<sequence length="160" mass="18264">MPLPGNITIIGEEQGQIEGSCDTDGREGTIQVLRFDHSVEIPTSADGITAGRRVHRPFTISKETDKSTPMLFQALCTGELLSEVILDWYRIDGTGEQELYYTIKLYNALISKVRPWVPDILDQSKSAYRHMEDVSFTYEKIIWTWEPDGIEYEDAWGEMV</sequence>
<gene>
    <name evidence="1" type="ORF">MNBD_GAMMA19-1151</name>
</gene>
<dbReference type="InterPro" id="IPR008514">
    <property type="entry name" value="T6SS_Hcp"/>
</dbReference>
<dbReference type="Gene3D" id="2.30.110.20">
    <property type="entry name" value="Hcp1-like"/>
    <property type="match status" value="1"/>
</dbReference>
<dbReference type="PANTHER" id="PTHR34319:SF6">
    <property type="entry name" value="MAJOR EXPORTED PROTEIN"/>
    <property type="match status" value="1"/>
</dbReference>
<evidence type="ECO:0008006" key="2">
    <source>
        <dbReference type="Google" id="ProtNLM"/>
    </source>
</evidence>
<protein>
    <recommendedName>
        <fullName evidence="2">Secreted protein Hcp</fullName>
    </recommendedName>
</protein>
<dbReference type="InterPro" id="IPR036624">
    <property type="entry name" value="Hcp1-lik_sf"/>
</dbReference>
<dbReference type="InterPro" id="IPR052947">
    <property type="entry name" value="T6SS_Hcp1_domain"/>
</dbReference>
<dbReference type="Pfam" id="PF05638">
    <property type="entry name" value="T6SS_HCP"/>
    <property type="match status" value="1"/>
</dbReference>
<dbReference type="AlphaFoldDB" id="A0A3B1A6G6"/>
<dbReference type="PANTHER" id="PTHR34319">
    <property type="entry name" value="MAJOR EXPORTED PROTEIN"/>
    <property type="match status" value="1"/>
</dbReference>
<evidence type="ECO:0000313" key="1">
    <source>
        <dbReference type="EMBL" id="VAW99661.1"/>
    </source>
</evidence>
<name>A0A3B1A6G6_9ZZZZ</name>
<reference evidence="1" key="1">
    <citation type="submission" date="2018-06" db="EMBL/GenBank/DDBJ databases">
        <authorList>
            <person name="Zhirakovskaya E."/>
        </authorList>
    </citation>
    <scope>NUCLEOTIDE SEQUENCE</scope>
</reference>